<gene>
    <name evidence="1" type="ORF">DIC66_19730</name>
</gene>
<sequence length="135" mass="14681">MALATLVDEMGVMYAVHPKILYAVADEAKATMLYTAMDDAGNVFLLPVGLPGSDGSTNAWWQSGHAAAAIAQKEWVRIVAVKTAGHYVTKTAVVDKGKPKWPEKSFEELLNMAFADGRLIDSMDHPFMRKLNGEA</sequence>
<name>A0A3E1R705_9BURK</name>
<dbReference type="AlphaFoldDB" id="A0A3E1R705"/>
<organism evidence="1 2">
    <name type="scientific">Rhodoferax lacus</name>
    <dbReference type="NCBI Taxonomy" id="2184758"/>
    <lineage>
        <taxon>Bacteria</taxon>
        <taxon>Pseudomonadati</taxon>
        <taxon>Pseudomonadota</taxon>
        <taxon>Betaproteobacteria</taxon>
        <taxon>Burkholderiales</taxon>
        <taxon>Comamonadaceae</taxon>
        <taxon>Rhodoferax</taxon>
    </lineage>
</organism>
<dbReference type="Proteomes" id="UP000260665">
    <property type="component" value="Unassembled WGS sequence"/>
</dbReference>
<keyword evidence="2" id="KW-1185">Reference proteome</keyword>
<accession>A0A3E1R705</accession>
<comment type="caution">
    <text evidence="1">The sequence shown here is derived from an EMBL/GenBank/DDBJ whole genome shotgun (WGS) entry which is preliminary data.</text>
</comment>
<proteinExistence type="predicted"/>
<protein>
    <submittedName>
        <fullName evidence="1">Uncharacterized protein</fullName>
    </submittedName>
</protein>
<evidence type="ECO:0000313" key="2">
    <source>
        <dbReference type="Proteomes" id="UP000260665"/>
    </source>
</evidence>
<dbReference type="EMBL" id="QFZK01000021">
    <property type="protein sequence ID" value="RFO95146.1"/>
    <property type="molecule type" value="Genomic_DNA"/>
</dbReference>
<evidence type="ECO:0000313" key="1">
    <source>
        <dbReference type="EMBL" id="RFO95146.1"/>
    </source>
</evidence>
<reference evidence="1 2" key="1">
    <citation type="submission" date="2018-05" db="EMBL/GenBank/DDBJ databases">
        <title>Rhodoferax soyangensis sp.nov., isolated from an oligotrophic freshwater lake.</title>
        <authorList>
            <person name="Park M."/>
        </authorList>
    </citation>
    <scope>NUCLEOTIDE SEQUENCE [LARGE SCALE GENOMIC DNA]</scope>
    <source>
        <strain evidence="1 2">IMCC26218</strain>
    </source>
</reference>